<protein>
    <submittedName>
        <fullName evidence="1">Uncharacterized protein</fullName>
    </submittedName>
</protein>
<proteinExistence type="predicted"/>
<comment type="caution">
    <text evidence="1">The sequence shown here is derived from an EMBL/GenBank/DDBJ whole genome shotgun (WGS) entry which is preliminary data.</text>
</comment>
<evidence type="ECO:0000313" key="2">
    <source>
        <dbReference type="Proteomes" id="UP000626697"/>
    </source>
</evidence>
<sequence length="91" mass="10288">MKITAINAANIDELCIAFEGCLIEHDISFTYTDMIEENGIISFIFCNDLEKARSVEFDGQHCIGLDSDYIAKEVLEPVLPRLKAYARVKPF</sequence>
<dbReference type="EMBL" id="JACJHX010000013">
    <property type="protein sequence ID" value="MBA9028295.1"/>
    <property type="molecule type" value="Genomic_DNA"/>
</dbReference>
<gene>
    <name evidence="1" type="ORF">HNP81_003615</name>
</gene>
<dbReference type="Proteomes" id="UP000626697">
    <property type="component" value="Unassembled WGS sequence"/>
</dbReference>
<name>A0ABR6CTK6_9BACI</name>
<reference evidence="1 2" key="1">
    <citation type="submission" date="2020-08" db="EMBL/GenBank/DDBJ databases">
        <title>Genomic Encyclopedia of Type Strains, Phase IV (KMG-IV): sequencing the most valuable type-strain genomes for metagenomic binning, comparative biology and taxonomic classification.</title>
        <authorList>
            <person name="Goeker M."/>
        </authorList>
    </citation>
    <scope>NUCLEOTIDE SEQUENCE [LARGE SCALE GENOMIC DNA]</scope>
    <source>
        <strain evidence="1 2">DSM 105481</strain>
    </source>
</reference>
<accession>A0ABR6CTK6</accession>
<keyword evidence="2" id="KW-1185">Reference proteome</keyword>
<evidence type="ECO:0000313" key="1">
    <source>
        <dbReference type="EMBL" id="MBA9028295.1"/>
    </source>
</evidence>
<organism evidence="1 2">
    <name type="scientific">Peribacillus huizhouensis</name>
    <dbReference type="NCBI Taxonomy" id="1501239"/>
    <lineage>
        <taxon>Bacteria</taxon>
        <taxon>Bacillati</taxon>
        <taxon>Bacillota</taxon>
        <taxon>Bacilli</taxon>
        <taxon>Bacillales</taxon>
        <taxon>Bacillaceae</taxon>
        <taxon>Peribacillus</taxon>
    </lineage>
</organism>
<dbReference type="RefSeq" id="WP_182503444.1">
    <property type="nucleotide sequence ID" value="NZ_JACJHX010000013.1"/>
</dbReference>